<evidence type="ECO:0000313" key="6">
    <source>
        <dbReference type="EMBL" id="UPM55446.1"/>
    </source>
</evidence>
<dbReference type="InterPro" id="IPR050950">
    <property type="entry name" value="HTH-type_LysR_regulators"/>
</dbReference>
<dbReference type="Gene3D" id="3.40.190.290">
    <property type="match status" value="1"/>
</dbReference>
<evidence type="ECO:0000259" key="5">
    <source>
        <dbReference type="PROSITE" id="PS50931"/>
    </source>
</evidence>
<proteinExistence type="inferred from homology"/>
<dbReference type="InterPro" id="IPR005119">
    <property type="entry name" value="LysR_subst-bd"/>
</dbReference>
<organism evidence="6 7">
    <name type="scientific">Gottfriedia acidiceleris</name>
    <dbReference type="NCBI Taxonomy" id="371036"/>
    <lineage>
        <taxon>Bacteria</taxon>
        <taxon>Bacillati</taxon>
        <taxon>Bacillota</taxon>
        <taxon>Bacilli</taxon>
        <taxon>Bacillales</taxon>
        <taxon>Bacillaceae</taxon>
        <taxon>Gottfriedia</taxon>
    </lineage>
</organism>
<gene>
    <name evidence="6" type="ORF">MY490_06280</name>
</gene>
<dbReference type="PANTHER" id="PTHR30419">
    <property type="entry name" value="HTH-TYPE TRANSCRIPTIONAL REGULATOR YBHD"/>
    <property type="match status" value="1"/>
</dbReference>
<accession>A0ABY4JPT4</accession>
<comment type="similarity">
    <text evidence="1">Belongs to the LysR transcriptional regulatory family.</text>
</comment>
<dbReference type="RefSeq" id="WP_248268458.1">
    <property type="nucleotide sequence ID" value="NZ_CP096034.1"/>
</dbReference>
<dbReference type="Pfam" id="PF03466">
    <property type="entry name" value="LysR_substrate"/>
    <property type="match status" value="1"/>
</dbReference>
<evidence type="ECO:0000256" key="1">
    <source>
        <dbReference type="ARBA" id="ARBA00009437"/>
    </source>
</evidence>
<keyword evidence="2" id="KW-0805">Transcription regulation</keyword>
<evidence type="ECO:0000256" key="4">
    <source>
        <dbReference type="ARBA" id="ARBA00023163"/>
    </source>
</evidence>
<keyword evidence="7" id="KW-1185">Reference proteome</keyword>
<evidence type="ECO:0000313" key="7">
    <source>
        <dbReference type="Proteomes" id="UP000830639"/>
    </source>
</evidence>
<dbReference type="SUPFAM" id="SSF53850">
    <property type="entry name" value="Periplasmic binding protein-like II"/>
    <property type="match status" value="1"/>
</dbReference>
<dbReference type="PANTHER" id="PTHR30419:SF8">
    <property type="entry name" value="NITROGEN ASSIMILATION TRANSCRIPTIONAL ACTIVATOR-RELATED"/>
    <property type="match status" value="1"/>
</dbReference>
<keyword evidence="4" id="KW-0804">Transcription</keyword>
<dbReference type="Proteomes" id="UP000830639">
    <property type="component" value="Chromosome"/>
</dbReference>
<name>A0ABY4JPT4_9BACI</name>
<dbReference type="EMBL" id="CP096034">
    <property type="protein sequence ID" value="UPM55446.1"/>
    <property type="molecule type" value="Genomic_DNA"/>
</dbReference>
<dbReference type="Gene3D" id="1.10.10.10">
    <property type="entry name" value="Winged helix-like DNA-binding domain superfamily/Winged helix DNA-binding domain"/>
    <property type="match status" value="1"/>
</dbReference>
<feature type="domain" description="HTH lysR-type" evidence="5">
    <location>
        <begin position="1"/>
        <end position="58"/>
    </location>
</feature>
<dbReference type="SUPFAM" id="SSF46785">
    <property type="entry name" value="Winged helix' DNA-binding domain"/>
    <property type="match status" value="1"/>
</dbReference>
<reference evidence="6 7" key="1">
    <citation type="submission" date="2022-04" db="EMBL/GenBank/DDBJ databases">
        <title>Mechanism of arsenic methylation and mitigation arsenic toxicity by Bacillus sp. LH14 from an Arsenic-Contaminated Paddy Soil.</title>
        <authorList>
            <person name="Wang D."/>
        </authorList>
    </citation>
    <scope>NUCLEOTIDE SEQUENCE [LARGE SCALE GENOMIC DNA]</scope>
    <source>
        <strain evidence="6 7">LH14</strain>
    </source>
</reference>
<dbReference type="Pfam" id="PF00126">
    <property type="entry name" value="HTH_1"/>
    <property type="match status" value="1"/>
</dbReference>
<sequence length="302" mass="33978">MNIEQIQYVVEVAKTKSITTASNNLHVTQSAISQAISNLESELKIKLFTRSRHGAIPTSEGQNIILKMLDVVSKLDEIKEEANSQIDVIVGELSIASIPIGMDILINTVSKFKKDYPNVQFQISEKGSGDILNDISAKKVDIGLIGLNNDLLKKNSGLIFTKIFEGRIVVFVGKNSPLSSFKKVSAKELLKYPFVLYNEDYVHEFVNHFNHSIGKIDVWFKTNNTRALVRALKNDLAISAGYDLSFLGLTNDENHDLAILEIEDFVQESKTVGWIQTENKSNSLITKEFIKRYLNEFSERYS</sequence>
<dbReference type="InterPro" id="IPR036388">
    <property type="entry name" value="WH-like_DNA-bd_sf"/>
</dbReference>
<keyword evidence="3" id="KW-0238">DNA-binding</keyword>
<dbReference type="PROSITE" id="PS50931">
    <property type="entry name" value="HTH_LYSR"/>
    <property type="match status" value="1"/>
</dbReference>
<evidence type="ECO:0000256" key="3">
    <source>
        <dbReference type="ARBA" id="ARBA00023125"/>
    </source>
</evidence>
<dbReference type="InterPro" id="IPR036390">
    <property type="entry name" value="WH_DNA-bd_sf"/>
</dbReference>
<dbReference type="InterPro" id="IPR000847">
    <property type="entry name" value="LysR_HTH_N"/>
</dbReference>
<dbReference type="PRINTS" id="PR00039">
    <property type="entry name" value="HTHLYSR"/>
</dbReference>
<evidence type="ECO:0000256" key="2">
    <source>
        <dbReference type="ARBA" id="ARBA00023015"/>
    </source>
</evidence>
<protein>
    <submittedName>
        <fullName evidence="6">LysR family transcriptional regulator</fullName>
    </submittedName>
</protein>
<dbReference type="CDD" id="cd05466">
    <property type="entry name" value="PBP2_LTTR_substrate"/>
    <property type="match status" value="1"/>
</dbReference>